<keyword evidence="3" id="KW-0479">Metal-binding</keyword>
<dbReference type="CDD" id="cd03880">
    <property type="entry name" value="M28_QC_like"/>
    <property type="match status" value="1"/>
</dbReference>
<dbReference type="EMBL" id="CAOQHR010000010">
    <property type="protein sequence ID" value="CAI6340524.1"/>
    <property type="molecule type" value="Genomic_DNA"/>
</dbReference>
<name>A0A9W4URI3_9PLEO</name>
<keyword evidence="3" id="KW-0378">Hydrolase</keyword>
<dbReference type="EC" id="3.4.-.-" evidence="3"/>
<evidence type="ECO:0000313" key="7">
    <source>
        <dbReference type="Proteomes" id="UP001152607"/>
    </source>
</evidence>
<proteinExistence type="inferred from homology"/>
<keyword evidence="1" id="KW-0808">Transferase</keyword>
<dbReference type="InterPro" id="IPR040234">
    <property type="entry name" value="QC/QCL"/>
</dbReference>
<dbReference type="Proteomes" id="UP001152607">
    <property type="component" value="Unassembled WGS sequence"/>
</dbReference>
<keyword evidence="3" id="KW-0862">Zinc</keyword>
<dbReference type="OrthoDB" id="3907302at2759"/>
<feature type="signal peptide" evidence="3">
    <location>
        <begin position="1"/>
        <end position="20"/>
    </location>
</feature>
<dbReference type="GO" id="GO:0008270">
    <property type="term" value="F:zinc ion binding"/>
    <property type="evidence" value="ECO:0007669"/>
    <property type="project" value="TreeGrafter"/>
</dbReference>
<dbReference type="Gene3D" id="3.40.630.10">
    <property type="entry name" value="Zn peptidases"/>
    <property type="match status" value="1"/>
</dbReference>
<dbReference type="PANTHER" id="PTHR12283">
    <property type="entry name" value="GLUTAMINYL-PEPTIDE CYCLOTRANSFERASE"/>
    <property type="match status" value="1"/>
</dbReference>
<gene>
    <name evidence="6" type="ORF">PDIGIT_LOCUS13703</name>
</gene>
<dbReference type="GO" id="GO:0016603">
    <property type="term" value="F:glutaminyl-peptide cyclotransferase activity"/>
    <property type="evidence" value="ECO:0007669"/>
    <property type="project" value="InterPro"/>
</dbReference>
<organism evidence="6 7">
    <name type="scientific">Periconia digitata</name>
    <dbReference type="NCBI Taxonomy" id="1303443"/>
    <lineage>
        <taxon>Eukaryota</taxon>
        <taxon>Fungi</taxon>
        <taxon>Dikarya</taxon>
        <taxon>Ascomycota</taxon>
        <taxon>Pezizomycotina</taxon>
        <taxon>Dothideomycetes</taxon>
        <taxon>Pleosporomycetidae</taxon>
        <taxon>Pleosporales</taxon>
        <taxon>Massarineae</taxon>
        <taxon>Periconiaceae</taxon>
        <taxon>Periconia</taxon>
    </lineage>
</organism>
<comment type="similarity">
    <text evidence="3">Belongs to the peptidase M28 family.</text>
</comment>
<keyword evidence="3" id="KW-0645">Protease</keyword>
<dbReference type="InterPro" id="IPR037457">
    <property type="entry name" value="M28_QC"/>
</dbReference>
<feature type="chain" id="PRO_5041015700" description="Peptide hydrolase" evidence="3">
    <location>
        <begin position="21"/>
        <end position="422"/>
    </location>
</feature>
<evidence type="ECO:0000256" key="1">
    <source>
        <dbReference type="ARBA" id="ARBA00022679"/>
    </source>
</evidence>
<accession>A0A9W4URI3</accession>
<evidence type="ECO:0000256" key="4">
    <source>
        <dbReference type="SAM" id="MobiDB-lite"/>
    </source>
</evidence>
<dbReference type="SUPFAM" id="SSF53187">
    <property type="entry name" value="Zn-dependent exopeptidases"/>
    <property type="match status" value="1"/>
</dbReference>
<keyword evidence="2" id="KW-0012">Acyltransferase</keyword>
<evidence type="ECO:0000259" key="5">
    <source>
        <dbReference type="Pfam" id="PF04389"/>
    </source>
</evidence>
<dbReference type="InterPro" id="IPR007484">
    <property type="entry name" value="Peptidase_M28"/>
</dbReference>
<feature type="domain" description="Peptidase M28" evidence="5">
    <location>
        <begin position="117"/>
        <end position="363"/>
    </location>
</feature>
<reference evidence="6" key="1">
    <citation type="submission" date="2023-01" db="EMBL/GenBank/DDBJ databases">
        <authorList>
            <person name="Van Ghelder C."/>
            <person name="Rancurel C."/>
        </authorList>
    </citation>
    <scope>NUCLEOTIDE SEQUENCE</scope>
    <source>
        <strain evidence="6">CNCM I-4278</strain>
    </source>
</reference>
<dbReference type="PANTHER" id="PTHR12283:SF2">
    <property type="entry name" value="PEPTIDE HYDROLASE"/>
    <property type="match status" value="1"/>
</dbReference>
<protein>
    <recommendedName>
        <fullName evidence="3">Peptide hydrolase</fullName>
        <ecNumber evidence="3">3.4.-.-</ecNumber>
    </recommendedName>
</protein>
<dbReference type="AlphaFoldDB" id="A0A9W4URI3"/>
<feature type="compositionally biased region" description="Basic and acidic residues" evidence="4">
    <location>
        <begin position="391"/>
        <end position="413"/>
    </location>
</feature>
<dbReference type="Pfam" id="PF04389">
    <property type="entry name" value="Peptidase_M28"/>
    <property type="match status" value="1"/>
</dbReference>
<evidence type="ECO:0000313" key="6">
    <source>
        <dbReference type="EMBL" id="CAI6340524.1"/>
    </source>
</evidence>
<evidence type="ECO:0000256" key="3">
    <source>
        <dbReference type="RuleBase" id="RU361240"/>
    </source>
</evidence>
<keyword evidence="3" id="KW-0732">Signal</keyword>
<feature type="region of interest" description="Disordered" evidence="4">
    <location>
        <begin position="375"/>
        <end position="422"/>
    </location>
</feature>
<comment type="caution">
    <text evidence="6">The sequence shown here is derived from an EMBL/GenBank/DDBJ whole genome shotgun (WGS) entry which is preliminary data.</text>
</comment>
<keyword evidence="7" id="KW-1185">Reference proteome</keyword>
<dbReference type="GO" id="GO:0006508">
    <property type="term" value="P:proteolysis"/>
    <property type="evidence" value="ECO:0007669"/>
    <property type="project" value="UniProtKB-KW"/>
</dbReference>
<evidence type="ECO:0000256" key="2">
    <source>
        <dbReference type="ARBA" id="ARBA00023315"/>
    </source>
</evidence>
<dbReference type="GO" id="GO:0008233">
    <property type="term" value="F:peptidase activity"/>
    <property type="evidence" value="ECO:0007669"/>
    <property type="project" value="UniProtKB-KW"/>
</dbReference>
<sequence>MHLPITLLTALPLWLPAINAYTPLSESFLRAIPSPGNAFDIDQASNGSLLAPLLIPRVPGTPGQKAAQAHLYNYFQTALPLWNVTWQNSTSTTPATGTQQIPFANLIVRREPPWAQPGGTNFLTLVAHYDSKRAPEGFIGATDSAAPCAMLMWAAAVLDKYLTQMYTEMSALGEGGDDLAMDMGIQLLFLDGEEAFMHWTDTDSLYGARSLATQWTMSPNPRPHHKFYKYRTPLQQISLFVLLDLLGAKEPRVPSYMPTTHWAYKALAGVEKRLRGFNLLESSSSSKRDGGETLAFLPDGESDTARARTARISDDHLPFIHKGVETLHLIPSPFPDVWHTSNDDGEHLDLATVRDWAKIVVGFVGEWLDLMEVWTEPEGEGQGQEEATSGNDKETMEKESTEGGKASFAERRRSFLTSSFPP</sequence>